<evidence type="ECO:0000313" key="2">
    <source>
        <dbReference type="Proteomes" id="UP000265520"/>
    </source>
</evidence>
<dbReference type="Proteomes" id="UP000265520">
    <property type="component" value="Unassembled WGS sequence"/>
</dbReference>
<feature type="non-terminal residue" evidence="1">
    <location>
        <position position="41"/>
    </location>
</feature>
<proteinExistence type="predicted"/>
<keyword evidence="2" id="KW-1185">Reference proteome</keyword>
<sequence>MELRSNGLTSSETGYGSRRTKRCVCLNRAKAGARQVRSFIK</sequence>
<dbReference type="AlphaFoldDB" id="A0A392PMZ9"/>
<organism evidence="1 2">
    <name type="scientific">Trifolium medium</name>
    <dbReference type="NCBI Taxonomy" id="97028"/>
    <lineage>
        <taxon>Eukaryota</taxon>
        <taxon>Viridiplantae</taxon>
        <taxon>Streptophyta</taxon>
        <taxon>Embryophyta</taxon>
        <taxon>Tracheophyta</taxon>
        <taxon>Spermatophyta</taxon>
        <taxon>Magnoliopsida</taxon>
        <taxon>eudicotyledons</taxon>
        <taxon>Gunneridae</taxon>
        <taxon>Pentapetalae</taxon>
        <taxon>rosids</taxon>
        <taxon>fabids</taxon>
        <taxon>Fabales</taxon>
        <taxon>Fabaceae</taxon>
        <taxon>Papilionoideae</taxon>
        <taxon>50 kb inversion clade</taxon>
        <taxon>NPAAA clade</taxon>
        <taxon>Hologalegina</taxon>
        <taxon>IRL clade</taxon>
        <taxon>Trifolieae</taxon>
        <taxon>Trifolium</taxon>
    </lineage>
</organism>
<evidence type="ECO:0000313" key="1">
    <source>
        <dbReference type="EMBL" id="MCI13471.1"/>
    </source>
</evidence>
<reference evidence="1 2" key="1">
    <citation type="journal article" date="2018" name="Front. Plant Sci.">
        <title>Red Clover (Trifolium pratense) and Zigzag Clover (T. medium) - A Picture of Genomic Similarities and Differences.</title>
        <authorList>
            <person name="Dluhosova J."/>
            <person name="Istvanek J."/>
            <person name="Nedelnik J."/>
            <person name="Repkova J."/>
        </authorList>
    </citation>
    <scope>NUCLEOTIDE SEQUENCE [LARGE SCALE GENOMIC DNA]</scope>
    <source>
        <strain evidence="2">cv. 10/8</strain>
        <tissue evidence="1">Leaf</tissue>
    </source>
</reference>
<dbReference type="EMBL" id="LXQA010088368">
    <property type="protein sequence ID" value="MCI13471.1"/>
    <property type="molecule type" value="Genomic_DNA"/>
</dbReference>
<accession>A0A392PMZ9</accession>
<name>A0A392PMZ9_9FABA</name>
<comment type="caution">
    <text evidence="1">The sequence shown here is derived from an EMBL/GenBank/DDBJ whole genome shotgun (WGS) entry which is preliminary data.</text>
</comment>
<protein>
    <submittedName>
        <fullName evidence="1">Uncharacterized protein</fullName>
    </submittedName>
</protein>